<feature type="domain" description="Integrase catalytic" evidence="2">
    <location>
        <begin position="648"/>
        <end position="808"/>
    </location>
</feature>
<dbReference type="InterPro" id="IPR036397">
    <property type="entry name" value="RNaseH_sf"/>
</dbReference>
<dbReference type="AlphaFoldDB" id="A0AA38C1A7"/>
<dbReference type="OMA" id="RWITELD"/>
<accession>A0AA38C1A7</accession>
<dbReference type="Pfam" id="PF17921">
    <property type="entry name" value="Integrase_H2C2"/>
    <property type="match status" value="1"/>
</dbReference>
<keyword evidence="4" id="KW-1185">Reference proteome</keyword>
<dbReference type="SUPFAM" id="SSF56672">
    <property type="entry name" value="DNA/RNA polymerases"/>
    <property type="match status" value="1"/>
</dbReference>
<dbReference type="Gene3D" id="3.30.420.10">
    <property type="entry name" value="Ribonuclease H-like superfamily/Ribonuclease H"/>
    <property type="match status" value="2"/>
</dbReference>
<protein>
    <submittedName>
        <fullName evidence="3">Uncharacterized protein</fullName>
    </submittedName>
</protein>
<organism evidence="3 4">
    <name type="scientific">Taxus chinensis</name>
    <name type="common">Chinese yew</name>
    <name type="synonym">Taxus wallichiana var. chinensis</name>
    <dbReference type="NCBI Taxonomy" id="29808"/>
    <lineage>
        <taxon>Eukaryota</taxon>
        <taxon>Viridiplantae</taxon>
        <taxon>Streptophyta</taxon>
        <taxon>Embryophyta</taxon>
        <taxon>Tracheophyta</taxon>
        <taxon>Spermatophyta</taxon>
        <taxon>Pinopsida</taxon>
        <taxon>Pinidae</taxon>
        <taxon>Conifers II</taxon>
        <taxon>Cupressales</taxon>
        <taxon>Taxaceae</taxon>
        <taxon>Taxus</taxon>
    </lineage>
</organism>
<dbReference type="EMBL" id="JAHRHJ020003804">
    <property type="protein sequence ID" value="KAH9291151.1"/>
    <property type="molecule type" value="Genomic_DNA"/>
</dbReference>
<reference evidence="3 4" key="1">
    <citation type="journal article" date="2021" name="Nat. Plants">
        <title>The Taxus genome provides insights into paclitaxel biosynthesis.</title>
        <authorList>
            <person name="Xiong X."/>
            <person name="Gou J."/>
            <person name="Liao Q."/>
            <person name="Li Y."/>
            <person name="Zhou Q."/>
            <person name="Bi G."/>
            <person name="Li C."/>
            <person name="Du R."/>
            <person name="Wang X."/>
            <person name="Sun T."/>
            <person name="Guo L."/>
            <person name="Liang H."/>
            <person name="Lu P."/>
            <person name="Wu Y."/>
            <person name="Zhang Z."/>
            <person name="Ro D.K."/>
            <person name="Shang Y."/>
            <person name="Huang S."/>
            <person name="Yan J."/>
        </authorList>
    </citation>
    <scope>NUCLEOTIDE SEQUENCE [LARGE SCALE GENOMIC DNA]</scope>
    <source>
        <strain evidence="3">Ta-2019</strain>
    </source>
</reference>
<dbReference type="InterPro" id="IPR012337">
    <property type="entry name" value="RNaseH-like_sf"/>
</dbReference>
<feature type="domain" description="RNase H type-1" evidence="1">
    <location>
        <begin position="354"/>
        <end position="483"/>
    </location>
</feature>
<dbReference type="InterPro" id="IPR043128">
    <property type="entry name" value="Rev_trsase/Diguanyl_cyclase"/>
</dbReference>
<dbReference type="CDD" id="cd09279">
    <property type="entry name" value="RNase_HI_like"/>
    <property type="match status" value="1"/>
</dbReference>
<dbReference type="GO" id="GO:0003676">
    <property type="term" value="F:nucleic acid binding"/>
    <property type="evidence" value="ECO:0007669"/>
    <property type="project" value="InterPro"/>
</dbReference>
<dbReference type="InterPro" id="IPR041588">
    <property type="entry name" value="Integrase_H2C2"/>
</dbReference>
<dbReference type="Pfam" id="PF17919">
    <property type="entry name" value="RT_RNaseH_2"/>
    <property type="match status" value="1"/>
</dbReference>
<gene>
    <name evidence="3" type="ORF">KI387_043659</name>
</gene>
<dbReference type="SUPFAM" id="SSF53098">
    <property type="entry name" value="Ribonuclease H-like"/>
    <property type="match status" value="2"/>
</dbReference>
<dbReference type="InterPro" id="IPR001584">
    <property type="entry name" value="Integrase_cat-core"/>
</dbReference>
<dbReference type="Gene3D" id="3.30.70.270">
    <property type="match status" value="2"/>
</dbReference>
<dbReference type="PANTHER" id="PTHR48475:SF1">
    <property type="entry name" value="RNASE H TYPE-1 DOMAIN-CONTAINING PROTEIN"/>
    <property type="match status" value="1"/>
</dbReference>
<dbReference type="GO" id="GO:0004523">
    <property type="term" value="F:RNA-DNA hybrid ribonuclease activity"/>
    <property type="evidence" value="ECO:0007669"/>
    <property type="project" value="InterPro"/>
</dbReference>
<dbReference type="Gene3D" id="1.10.340.70">
    <property type="match status" value="1"/>
</dbReference>
<evidence type="ECO:0000313" key="3">
    <source>
        <dbReference type="EMBL" id="KAH9291151.1"/>
    </source>
</evidence>
<dbReference type="InterPro" id="IPR002156">
    <property type="entry name" value="RNaseH_domain"/>
</dbReference>
<dbReference type="Proteomes" id="UP000824469">
    <property type="component" value="Unassembled WGS sequence"/>
</dbReference>
<feature type="non-terminal residue" evidence="3">
    <location>
        <position position="867"/>
    </location>
</feature>
<dbReference type="InterPro" id="IPR041577">
    <property type="entry name" value="RT_RNaseH_2"/>
</dbReference>
<dbReference type="CDD" id="cd09274">
    <property type="entry name" value="RNase_HI_RT_Ty3"/>
    <property type="match status" value="1"/>
</dbReference>
<dbReference type="Gene3D" id="3.10.10.10">
    <property type="entry name" value="HIV Type 1 Reverse Transcriptase, subunit A, domain 1"/>
    <property type="match status" value="1"/>
</dbReference>
<dbReference type="CDD" id="cd01647">
    <property type="entry name" value="RT_LTR"/>
    <property type="match status" value="1"/>
</dbReference>
<dbReference type="Pfam" id="PF00078">
    <property type="entry name" value="RVT_1"/>
    <property type="match status" value="1"/>
</dbReference>
<dbReference type="Pfam" id="PF00665">
    <property type="entry name" value="rve"/>
    <property type="match status" value="1"/>
</dbReference>
<dbReference type="PROSITE" id="PS50994">
    <property type="entry name" value="INTEGRASE"/>
    <property type="match status" value="1"/>
</dbReference>
<sequence length="867" mass="99224">MDGFSGYNQILVAPADQHKTAFITPWGTFYYRVMPFGLKNAGATYQRAMTYIFHDIMHTILEDYVDDLLGKSKHHSEHLDVLTIIFDHLLQYCVHLQPKKCVFGVLSGKLLGFIVSLRGIEVDPAKVKAILEMPPPTNLKQLRSLQGKLQSIRRFISQLSDRCQPFHHLLKKDIVFQWSEECHQAFEALKAYLLQPPVLIPPQDDRPFYLYLSATDHAVGAMLAHRDSEHREQAVYYISRTLVDYETRYTHVENLCLALSFVATKLRHYLLNHKTFVITNADPIHYMYAKPHLNQRIARWLMLLADLDLEFVHQKSIKGQTIADQLAEAPLPREQFTNFNFPDELIATLSLSEESYPMTLFFDGSKCQRGRGAGVVLIPLDAEPMPLSFRLDFPCTNNTAEYEALVLGLQVALHLGVKSINIFGDSQLVVNQVMGIYQCKNEELQKYKHYVDSLLTLFTHYSIQTIPRSTNKFADTMACLASQIPASPTDSDIFVLVQQLFAPSYSALDVCMINNVSANSQDTWYHQFHDYLTTSVLPPDLTSNGKRAFLKSVSRYVVMGGLLYKRGFDGILLRCLTGAEVTYTIQQVHDGICGGHFSGLAMAKRILRLGYYWPTLNNDCYEYVKRCVMCQQHANLQHTPSHPLQVARDLWPFSQWGLDLIGEIHPPSSQRHRWIITATEYYTKWVEAIPLISTKKEKIVEFINHHIICRFGVPHRLITDNGKSFKNKLLQDLCDNFGIKLSFSSPYYPQANGQAESSNKTLTKILMKVVNDSGNNWPDHIPFALWAYRTSIRTSTNATPFSLVYGTEAVLPLEIQIPSLRISLQDILTNDDFHQERLAQLELLDERRLTALDHLQIYQKHIKRAYD</sequence>
<dbReference type="PANTHER" id="PTHR48475">
    <property type="entry name" value="RIBONUCLEASE H"/>
    <property type="match status" value="1"/>
</dbReference>
<dbReference type="Pfam" id="PF13456">
    <property type="entry name" value="RVT_3"/>
    <property type="match status" value="1"/>
</dbReference>
<dbReference type="FunFam" id="3.30.70.270:FF:000020">
    <property type="entry name" value="Transposon Tf2-6 polyprotein-like Protein"/>
    <property type="match status" value="1"/>
</dbReference>
<dbReference type="FunFam" id="3.30.420.10:FF:000032">
    <property type="entry name" value="Retrovirus-related Pol polyprotein from transposon 297-like Protein"/>
    <property type="match status" value="1"/>
</dbReference>
<evidence type="ECO:0000259" key="1">
    <source>
        <dbReference type="PROSITE" id="PS50879"/>
    </source>
</evidence>
<dbReference type="GO" id="GO:0015074">
    <property type="term" value="P:DNA integration"/>
    <property type="evidence" value="ECO:0007669"/>
    <property type="project" value="InterPro"/>
</dbReference>
<name>A0AA38C1A7_TAXCH</name>
<dbReference type="InterPro" id="IPR000477">
    <property type="entry name" value="RT_dom"/>
</dbReference>
<dbReference type="PROSITE" id="PS50879">
    <property type="entry name" value="RNASE_H_1"/>
    <property type="match status" value="1"/>
</dbReference>
<proteinExistence type="predicted"/>
<comment type="caution">
    <text evidence="3">The sequence shown here is derived from an EMBL/GenBank/DDBJ whole genome shotgun (WGS) entry which is preliminary data.</text>
</comment>
<dbReference type="InterPro" id="IPR043502">
    <property type="entry name" value="DNA/RNA_pol_sf"/>
</dbReference>
<evidence type="ECO:0000259" key="2">
    <source>
        <dbReference type="PROSITE" id="PS50994"/>
    </source>
</evidence>
<evidence type="ECO:0000313" key="4">
    <source>
        <dbReference type="Proteomes" id="UP000824469"/>
    </source>
</evidence>